<sequence length="41" mass="4577">MQKSIAAATSRQAILYKNLKNPLKHTMATAAHTGDIPLEWR</sequence>
<dbReference type="AlphaFoldDB" id="A0A7X6BJJ5"/>
<evidence type="ECO:0000313" key="1">
    <source>
        <dbReference type="EMBL" id="NJC18464.1"/>
    </source>
</evidence>
<reference evidence="1 2" key="1">
    <citation type="submission" date="2020-03" db="EMBL/GenBank/DDBJ databases">
        <title>Genomic Encyclopedia of Type Strains, Phase IV (KMG-IV): sequencing the most valuable type-strain genomes for metagenomic binning, comparative biology and taxonomic classification.</title>
        <authorList>
            <person name="Goeker M."/>
        </authorList>
    </citation>
    <scope>NUCLEOTIDE SEQUENCE [LARGE SCALE GENOMIC DNA]</scope>
    <source>
        <strain evidence="1 2">DSM 105722</strain>
    </source>
</reference>
<gene>
    <name evidence="1" type="ORF">GGR15_002091</name>
</gene>
<protein>
    <submittedName>
        <fullName evidence="1">Uncharacterized protein</fullName>
    </submittedName>
</protein>
<evidence type="ECO:0000313" key="2">
    <source>
        <dbReference type="Proteomes" id="UP000576368"/>
    </source>
</evidence>
<dbReference type="EMBL" id="JAATLI010000007">
    <property type="protein sequence ID" value="NJC18464.1"/>
    <property type="molecule type" value="Genomic_DNA"/>
</dbReference>
<accession>A0A7X6BJJ5</accession>
<proteinExistence type="predicted"/>
<dbReference type="Proteomes" id="UP000576368">
    <property type="component" value="Unassembled WGS sequence"/>
</dbReference>
<organism evidence="1 2">
    <name type="scientific">Butyricimonas paravirosa</name>
    <dbReference type="NCBI Taxonomy" id="1472417"/>
    <lineage>
        <taxon>Bacteria</taxon>
        <taxon>Pseudomonadati</taxon>
        <taxon>Bacteroidota</taxon>
        <taxon>Bacteroidia</taxon>
        <taxon>Bacteroidales</taxon>
        <taxon>Odoribacteraceae</taxon>
        <taxon>Butyricimonas</taxon>
    </lineage>
</organism>
<comment type="caution">
    <text evidence="1">The sequence shown here is derived from an EMBL/GenBank/DDBJ whole genome shotgun (WGS) entry which is preliminary data.</text>
</comment>
<name>A0A7X6BJJ5_9BACT</name>